<organism evidence="1 2">
    <name type="scientific">Pedobacter polaris</name>
    <dbReference type="NCBI Taxonomy" id="2571273"/>
    <lineage>
        <taxon>Bacteria</taxon>
        <taxon>Pseudomonadati</taxon>
        <taxon>Bacteroidota</taxon>
        <taxon>Sphingobacteriia</taxon>
        <taxon>Sphingobacteriales</taxon>
        <taxon>Sphingobacteriaceae</taxon>
        <taxon>Pedobacter</taxon>
    </lineage>
</organism>
<dbReference type="InterPro" id="IPR036583">
    <property type="entry name" value="23S_rRNA_IVS_sf"/>
</dbReference>
<dbReference type="AlphaFoldDB" id="A0A4U1CZG7"/>
<dbReference type="NCBIfam" id="TIGR02436">
    <property type="entry name" value="four helix bundle protein"/>
    <property type="match status" value="1"/>
</dbReference>
<reference evidence="1 2" key="1">
    <citation type="submission" date="2019-04" db="EMBL/GenBank/DDBJ databases">
        <title>Pedobacter sp. RP-3-22 sp. nov., isolated from Arctic soil.</title>
        <authorList>
            <person name="Dahal R.H."/>
            <person name="Kim D.-U."/>
        </authorList>
    </citation>
    <scope>NUCLEOTIDE SEQUENCE [LARGE SCALE GENOMIC DNA]</scope>
    <source>
        <strain evidence="1 2">RP-3-22</strain>
    </source>
</reference>
<protein>
    <submittedName>
        <fullName evidence="1">Four helix bundle protein</fullName>
    </submittedName>
</protein>
<dbReference type="OrthoDB" id="9811959at2"/>
<evidence type="ECO:0000313" key="1">
    <source>
        <dbReference type="EMBL" id="TKC13209.1"/>
    </source>
</evidence>
<dbReference type="CDD" id="cd16377">
    <property type="entry name" value="23S_rRNA_IVP_like"/>
    <property type="match status" value="1"/>
</dbReference>
<dbReference type="SUPFAM" id="SSF158446">
    <property type="entry name" value="IVS-encoded protein-like"/>
    <property type="match status" value="1"/>
</dbReference>
<dbReference type="PANTHER" id="PTHR38471:SF2">
    <property type="entry name" value="FOUR HELIX BUNDLE PROTEIN"/>
    <property type="match status" value="1"/>
</dbReference>
<comment type="caution">
    <text evidence="1">The sequence shown here is derived from an EMBL/GenBank/DDBJ whole genome shotgun (WGS) entry which is preliminary data.</text>
</comment>
<gene>
    <name evidence="1" type="ORF">FA048_06275</name>
</gene>
<dbReference type="RefSeq" id="WP_136839330.1">
    <property type="nucleotide sequence ID" value="NZ_SWBR01000001.1"/>
</dbReference>
<dbReference type="Proteomes" id="UP000309488">
    <property type="component" value="Unassembled WGS sequence"/>
</dbReference>
<name>A0A4U1CZG7_9SPHI</name>
<dbReference type="EMBL" id="SWBR01000001">
    <property type="protein sequence ID" value="TKC13209.1"/>
    <property type="molecule type" value="Genomic_DNA"/>
</dbReference>
<evidence type="ECO:0000313" key="2">
    <source>
        <dbReference type="Proteomes" id="UP000309488"/>
    </source>
</evidence>
<sequence>MHNFKDLKVWQKAIDLAVDIYRAMALLPTNEKYGLVSQMKRCSVSISSNIAEGAGRGSDAQFKHFLNISQGSAFELETQLIISNKLELLDGDLTKILVDQTTEIQKMIYSLERKLTRN</sequence>
<proteinExistence type="predicted"/>
<dbReference type="PANTHER" id="PTHR38471">
    <property type="entry name" value="FOUR HELIX BUNDLE PROTEIN"/>
    <property type="match status" value="1"/>
</dbReference>
<dbReference type="Pfam" id="PF05635">
    <property type="entry name" value="23S_rRNA_IVP"/>
    <property type="match status" value="1"/>
</dbReference>
<accession>A0A4U1CZG7</accession>
<keyword evidence="2" id="KW-1185">Reference proteome</keyword>
<dbReference type="InterPro" id="IPR012657">
    <property type="entry name" value="23S_rRNA-intervening_sequence"/>
</dbReference>
<dbReference type="Gene3D" id="1.20.1440.60">
    <property type="entry name" value="23S rRNA-intervening sequence"/>
    <property type="match status" value="1"/>
</dbReference>